<gene>
    <name evidence="1" type="ORF">GXW71_03350</name>
</gene>
<dbReference type="Proteomes" id="UP001196870">
    <property type="component" value="Unassembled WGS sequence"/>
</dbReference>
<name>A0ABS5ESX4_9PROT</name>
<protein>
    <submittedName>
        <fullName evidence="1">Trypsin-like peptidase domain-containing protein</fullName>
    </submittedName>
</protein>
<dbReference type="PANTHER" id="PTHR43019">
    <property type="entry name" value="SERINE ENDOPROTEASE DEGS"/>
    <property type="match status" value="1"/>
</dbReference>
<reference evidence="2" key="1">
    <citation type="journal article" date="2021" name="Syst. Appl. Microbiol.">
        <title>Roseomonas hellenica sp. nov., isolated from roots of wild-growing Alkanna tinctoria.</title>
        <authorList>
            <person name="Rat A."/>
            <person name="Naranjo H.D."/>
            <person name="Lebbe L."/>
            <person name="Cnockaert M."/>
            <person name="Krigas N."/>
            <person name="Grigoriadou K."/>
            <person name="Maloupa E."/>
            <person name="Willems A."/>
        </authorList>
    </citation>
    <scope>NUCLEOTIDE SEQUENCE [LARGE SCALE GENOMIC DNA]</scope>
    <source>
        <strain evidence="2">LMG 31523</strain>
    </source>
</reference>
<comment type="caution">
    <text evidence="1">The sequence shown here is derived from an EMBL/GenBank/DDBJ whole genome shotgun (WGS) entry which is preliminary data.</text>
</comment>
<sequence length="194" mass="20462">MTNHHVVERCQEMQARRQDGSDITARVLASDRNRDLAILAVDGDVGPALSFRGSPPPRRGETVVTYGFPLAGLLSSGPTLTTGDISALAGLGDDARQIQISAPVQPGNSGGPLLDMSGLVVGVVVSKLNAQRIAQRTGDIPQNVNFAVKGAEAIAFLREQNVTIAPSEGRDPLRSAAEVGEIADRSVLFLRCLR</sequence>
<dbReference type="Gene3D" id="2.40.10.10">
    <property type="entry name" value="Trypsin-like serine proteases"/>
    <property type="match status" value="2"/>
</dbReference>
<accession>A0ABS5ESX4</accession>
<dbReference type="InterPro" id="IPR009003">
    <property type="entry name" value="Peptidase_S1_PA"/>
</dbReference>
<dbReference type="PRINTS" id="PR00834">
    <property type="entry name" value="PROTEASES2C"/>
</dbReference>
<dbReference type="InterPro" id="IPR001940">
    <property type="entry name" value="Peptidase_S1C"/>
</dbReference>
<proteinExistence type="predicted"/>
<dbReference type="EMBL" id="JAAGBB010000003">
    <property type="protein sequence ID" value="MBR0663384.1"/>
    <property type="molecule type" value="Genomic_DNA"/>
</dbReference>
<dbReference type="Pfam" id="PF13365">
    <property type="entry name" value="Trypsin_2"/>
    <property type="match status" value="1"/>
</dbReference>
<dbReference type="SUPFAM" id="SSF50494">
    <property type="entry name" value="Trypsin-like serine proteases"/>
    <property type="match status" value="1"/>
</dbReference>
<dbReference type="PANTHER" id="PTHR43019:SF23">
    <property type="entry name" value="PROTEASE DO-LIKE 5, CHLOROPLASTIC"/>
    <property type="match status" value="1"/>
</dbReference>
<evidence type="ECO:0000313" key="1">
    <source>
        <dbReference type="EMBL" id="MBR0663384.1"/>
    </source>
</evidence>
<keyword evidence="2" id="KW-1185">Reference proteome</keyword>
<evidence type="ECO:0000313" key="2">
    <source>
        <dbReference type="Proteomes" id="UP001196870"/>
    </source>
</evidence>
<dbReference type="InterPro" id="IPR043504">
    <property type="entry name" value="Peptidase_S1_PA_chymotrypsin"/>
</dbReference>
<organism evidence="1 2">
    <name type="scientific">Plastoroseomonas hellenica</name>
    <dbReference type="NCBI Taxonomy" id="2687306"/>
    <lineage>
        <taxon>Bacteria</taxon>
        <taxon>Pseudomonadati</taxon>
        <taxon>Pseudomonadota</taxon>
        <taxon>Alphaproteobacteria</taxon>
        <taxon>Acetobacterales</taxon>
        <taxon>Acetobacteraceae</taxon>
        <taxon>Plastoroseomonas</taxon>
    </lineage>
</organism>